<keyword evidence="2" id="KW-1133">Transmembrane helix</keyword>
<dbReference type="PANTHER" id="PTHR42709:SF8">
    <property type="entry name" value="UNDECAPRENYL PHOSPHATE TRANSPORTER A"/>
    <property type="match status" value="1"/>
</dbReference>
<evidence type="ECO:0000313" key="5">
    <source>
        <dbReference type="EMBL" id="PTQ53547.1"/>
    </source>
</evidence>
<dbReference type="Proteomes" id="UP000243024">
    <property type="component" value="Unassembled WGS sequence"/>
</dbReference>
<feature type="transmembrane region" description="Helical" evidence="2">
    <location>
        <begin position="171"/>
        <end position="189"/>
    </location>
</feature>
<dbReference type="InterPro" id="IPR032816">
    <property type="entry name" value="VTT_dom"/>
</dbReference>
<dbReference type="EMBL" id="PEBV01000014">
    <property type="protein sequence ID" value="PTQ53547.1"/>
    <property type="molecule type" value="Genomic_DNA"/>
</dbReference>
<dbReference type="AlphaFoldDB" id="A0A132NDK4"/>
<protein>
    <submittedName>
        <fullName evidence="5">Alkaline phosphatase like protein</fullName>
    </submittedName>
</protein>
<dbReference type="RefSeq" id="WP_066198676.1">
    <property type="nucleotide sequence ID" value="NZ_CBCSAS010000057.1"/>
</dbReference>
<evidence type="ECO:0000259" key="3">
    <source>
        <dbReference type="Pfam" id="PF09335"/>
    </source>
</evidence>
<evidence type="ECO:0000313" key="6">
    <source>
        <dbReference type="Proteomes" id="UP000243024"/>
    </source>
</evidence>
<name>A0A132NDK4_HYDSH</name>
<sequence length="196" mass="21594">MAEFVQTVLERLEALGALGIALGLMIEVIPSEIVLAYGGYLIAKGAVGFVPAFVAAVVGGVLSQLFLYWLGRYGGRPAVLRYGKYVLIRPEHLAVAERWFERYGPGVIFSARFVPVVRHAISVPAGLARMGHGPFILYTALAIVPWSLFFFFLGAKIGENWPLAKAIAARYWPYFLAVAAGSFALYVVWRRRAERS</sequence>
<proteinExistence type="inferred from homology"/>
<accession>A0A132NDK4</accession>
<comment type="similarity">
    <text evidence="1">Belongs to the DedA family.</text>
</comment>
<keyword evidence="6" id="KW-1185">Reference proteome</keyword>
<feature type="domain" description="VTT" evidence="3">
    <location>
        <begin position="29"/>
        <end position="155"/>
    </location>
</feature>
<evidence type="ECO:0000256" key="1">
    <source>
        <dbReference type="ARBA" id="ARBA00010792"/>
    </source>
</evidence>
<keyword evidence="2" id="KW-0812">Transmembrane</keyword>
<dbReference type="STRING" id="1484.SA87_08335"/>
<dbReference type="EMBL" id="JXBB01000004">
    <property type="protein sequence ID" value="OAR05146.1"/>
    <property type="molecule type" value="Genomic_DNA"/>
</dbReference>
<dbReference type="GO" id="GO:0005886">
    <property type="term" value="C:plasma membrane"/>
    <property type="evidence" value="ECO:0007669"/>
    <property type="project" value="TreeGrafter"/>
</dbReference>
<dbReference type="PANTHER" id="PTHR42709">
    <property type="entry name" value="ALKALINE PHOSPHATASE LIKE PROTEIN"/>
    <property type="match status" value="1"/>
</dbReference>
<keyword evidence="2" id="KW-0472">Membrane</keyword>
<evidence type="ECO:0000313" key="4">
    <source>
        <dbReference type="EMBL" id="OAR05146.1"/>
    </source>
</evidence>
<feature type="transmembrane region" description="Helical" evidence="2">
    <location>
        <begin position="49"/>
        <end position="71"/>
    </location>
</feature>
<dbReference type="Proteomes" id="UP000244180">
    <property type="component" value="Unassembled WGS sequence"/>
</dbReference>
<organism evidence="5 7">
    <name type="scientific">Hydrogenibacillus schlegelii</name>
    <name type="common">Bacillus schlegelii</name>
    <dbReference type="NCBI Taxonomy" id="1484"/>
    <lineage>
        <taxon>Bacteria</taxon>
        <taxon>Bacillati</taxon>
        <taxon>Bacillota</taxon>
        <taxon>Bacilli</taxon>
        <taxon>Bacillales</taxon>
        <taxon>Bacillales Family X. Incertae Sedis</taxon>
        <taxon>Hydrogenibacillus</taxon>
    </lineage>
</organism>
<feature type="transmembrane region" description="Helical" evidence="2">
    <location>
        <begin position="12"/>
        <end position="37"/>
    </location>
</feature>
<evidence type="ECO:0000313" key="7">
    <source>
        <dbReference type="Proteomes" id="UP000244180"/>
    </source>
</evidence>
<feature type="transmembrane region" description="Helical" evidence="2">
    <location>
        <begin position="135"/>
        <end position="155"/>
    </location>
</feature>
<gene>
    <name evidence="5" type="ORF">HSCHL_1724</name>
    <name evidence="4" type="ORF">SA87_08335</name>
</gene>
<reference evidence="5 7" key="2">
    <citation type="submission" date="2017-08" db="EMBL/GenBank/DDBJ databases">
        <title>Burning lignite coal seam in the remote Altai Mountains harbors a hydrogen-driven thermophilic microbial community.</title>
        <authorList>
            <person name="Kadnikov V.V."/>
            <person name="Mardanov A.V."/>
            <person name="Ivasenko D."/>
            <person name="Beletsky A.V."/>
            <person name="Karnachuk O.V."/>
            <person name="Ravin N.V."/>
        </authorList>
    </citation>
    <scope>NUCLEOTIDE SEQUENCE [LARGE SCALE GENOMIC DNA]</scope>
    <source>
        <strain evidence="5">AL33</strain>
    </source>
</reference>
<dbReference type="InterPro" id="IPR051311">
    <property type="entry name" value="DedA_domain"/>
</dbReference>
<reference evidence="4 6" key="1">
    <citation type="submission" date="2015-09" db="EMBL/GenBank/DDBJ databases">
        <title>Draft genome sequence of Hydrogenibacillus schlegelii DSM 2000.</title>
        <authorList>
            <person name="Hemp J."/>
        </authorList>
    </citation>
    <scope>NUCLEOTIDE SEQUENCE [LARGE SCALE GENOMIC DNA]</scope>
    <source>
        <strain evidence="4 6">MA 48</strain>
    </source>
</reference>
<evidence type="ECO:0000256" key="2">
    <source>
        <dbReference type="SAM" id="Phobius"/>
    </source>
</evidence>
<dbReference type="Pfam" id="PF09335">
    <property type="entry name" value="VTT_dom"/>
    <property type="match status" value="1"/>
</dbReference>
<comment type="caution">
    <text evidence="5">The sequence shown here is derived from an EMBL/GenBank/DDBJ whole genome shotgun (WGS) entry which is preliminary data.</text>
</comment>